<dbReference type="EMBL" id="CP036263">
    <property type="protein sequence ID" value="QDS98541.1"/>
    <property type="molecule type" value="Genomic_DNA"/>
</dbReference>
<protein>
    <submittedName>
        <fullName evidence="1">Uncharacterized protein</fullName>
    </submittedName>
</protein>
<name>A0A517MUH9_9BACT</name>
<sequence>MFCVGLVCCPCLCYLLSGCSQYYLIGRAAFVREVTLACVIGLNHMSVRSQSNRDAFQANSARASNYRGTKLDLEATIRDF</sequence>
<gene>
    <name evidence="1" type="ORF">HG15A2_18220</name>
</gene>
<evidence type="ECO:0000313" key="2">
    <source>
        <dbReference type="Proteomes" id="UP000319852"/>
    </source>
</evidence>
<dbReference type="AlphaFoldDB" id="A0A517MUH9"/>
<dbReference type="Proteomes" id="UP000319852">
    <property type="component" value="Chromosome"/>
</dbReference>
<keyword evidence="2" id="KW-1185">Reference proteome</keyword>
<evidence type="ECO:0000313" key="1">
    <source>
        <dbReference type="EMBL" id="QDS98541.1"/>
    </source>
</evidence>
<organism evidence="1 2">
    <name type="scientific">Adhaeretor mobilis</name>
    <dbReference type="NCBI Taxonomy" id="1930276"/>
    <lineage>
        <taxon>Bacteria</taxon>
        <taxon>Pseudomonadati</taxon>
        <taxon>Planctomycetota</taxon>
        <taxon>Planctomycetia</taxon>
        <taxon>Pirellulales</taxon>
        <taxon>Lacipirellulaceae</taxon>
        <taxon>Adhaeretor</taxon>
    </lineage>
</organism>
<accession>A0A517MUH9</accession>
<proteinExistence type="predicted"/>
<dbReference type="KEGG" id="amob:HG15A2_18220"/>
<reference evidence="1 2" key="1">
    <citation type="submission" date="2019-02" db="EMBL/GenBank/DDBJ databases">
        <title>Deep-cultivation of Planctomycetes and their phenomic and genomic characterization uncovers novel biology.</title>
        <authorList>
            <person name="Wiegand S."/>
            <person name="Jogler M."/>
            <person name="Boedeker C."/>
            <person name="Pinto D."/>
            <person name="Vollmers J."/>
            <person name="Rivas-Marin E."/>
            <person name="Kohn T."/>
            <person name="Peeters S.H."/>
            <person name="Heuer A."/>
            <person name="Rast P."/>
            <person name="Oberbeckmann S."/>
            <person name="Bunk B."/>
            <person name="Jeske O."/>
            <person name="Meyerdierks A."/>
            <person name="Storesund J.E."/>
            <person name="Kallscheuer N."/>
            <person name="Luecker S."/>
            <person name="Lage O.M."/>
            <person name="Pohl T."/>
            <person name="Merkel B.J."/>
            <person name="Hornburger P."/>
            <person name="Mueller R.-W."/>
            <person name="Bruemmer F."/>
            <person name="Labrenz M."/>
            <person name="Spormann A.M."/>
            <person name="Op den Camp H."/>
            <person name="Overmann J."/>
            <person name="Amann R."/>
            <person name="Jetten M.S.M."/>
            <person name="Mascher T."/>
            <person name="Medema M.H."/>
            <person name="Devos D.P."/>
            <person name="Kaster A.-K."/>
            <person name="Ovreas L."/>
            <person name="Rohde M."/>
            <person name="Galperin M.Y."/>
            <person name="Jogler C."/>
        </authorList>
    </citation>
    <scope>NUCLEOTIDE SEQUENCE [LARGE SCALE GENOMIC DNA]</scope>
    <source>
        <strain evidence="1 2">HG15A2</strain>
    </source>
</reference>